<keyword evidence="5" id="KW-0488">Methylation</keyword>
<dbReference type="InterPro" id="IPR051621">
    <property type="entry name" value="T2SS_protein_J"/>
</dbReference>
<evidence type="ECO:0000256" key="8">
    <source>
        <dbReference type="ARBA" id="ARBA00022989"/>
    </source>
</evidence>
<evidence type="ECO:0000256" key="5">
    <source>
        <dbReference type="ARBA" id="ARBA00022481"/>
    </source>
</evidence>
<accession>A0YBE8</accession>
<keyword evidence="8 10" id="KW-1133">Transmembrane helix</keyword>
<dbReference type="GO" id="GO:0005886">
    <property type="term" value="C:plasma membrane"/>
    <property type="evidence" value="ECO:0007669"/>
    <property type="project" value="UniProtKB-SubCell"/>
</dbReference>
<dbReference type="Pfam" id="PF11612">
    <property type="entry name" value="T2SSJ"/>
    <property type="match status" value="1"/>
</dbReference>
<dbReference type="eggNOG" id="COG4795">
    <property type="taxonomic scope" value="Bacteria"/>
</dbReference>
<keyword evidence="7 10" id="KW-0812">Transmembrane</keyword>
<reference evidence="11 12" key="1">
    <citation type="journal article" date="2010" name="J. Bacteriol.">
        <title>Genome sequence of the oligotrophic marine Gammaproteobacterium HTCC2143, isolated from the Oregon Coast.</title>
        <authorList>
            <person name="Oh H.M."/>
            <person name="Kang I."/>
            <person name="Ferriera S."/>
            <person name="Giovannoni S.J."/>
            <person name="Cho J.C."/>
        </authorList>
    </citation>
    <scope>NUCLEOTIDE SEQUENCE [LARGE SCALE GENOMIC DNA]</scope>
    <source>
        <strain evidence="11 12">HTCC2143</strain>
    </source>
</reference>
<evidence type="ECO:0000256" key="4">
    <source>
        <dbReference type="ARBA" id="ARBA00022475"/>
    </source>
</evidence>
<dbReference type="OrthoDB" id="9794345at2"/>
<dbReference type="Proteomes" id="UP000004931">
    <property type="component" value="Unassembled WGS sequence"/>
</dbReference>
<evidence type="ECO:0000313" key="12">
    <source>
        <dbReference type="Proteomes" id="UP000004931"/>
    </source>
</evidence>
<evidence type="ECO:0000313" key="11">
    <source>
        <dbReference type="EMBL" id="EAW31878.1"/>
    </source>
</evidence>
<evidence type="ECO:0000256" key="9">
    <source>
        <dbReference type="ARBA" id="ARBA00023136"/>
    </source>
</evidence>
<dbReference type="AlphaFoldDB" id="A0YBE8"/>
<dbReference type="Pfam" id="PF07963">
    <property type="entry name" value="N_methyl"/>
    <property type="match status" value="1"/>
</dbReference>
<protein>
    <recommendedName>
        <fullName evidence="3">Type II secretion system protein J</fullName>
    </recommendedName>
</protein>
<name>A0YBE8_9GAMM</name>
<evidence type="ECO:0000256" key="1">
    <source>
        <dbReference type="ARBA" id="ARBA00004377"/>
    </source>
</evidence>
<comment type="caution">
    <text evidence="11">The sequence shown here is derived from an EMBL/GenBank/DDBJ whole genome shotgun (WGS) entry which is preliminary data.</text>
</comment>
<dbReference type="SUPFAM" id="SSF54523">
    <property type="entry name" value="Pili subunits"/>
    <property type="match status" value="1"/>
</dbReference>
<keyword evidence="12" id="KW-1185">Reference proteome</keyword>
<dbReference type="InterPro" id="IPR012902">
    <property type="entry name" value="N_methyl_site"/>
</dbReference>
<dbReference type="InterPro" id="IPR045584">
    <property type="entry name" value="Pilin-like"/>
</dbReference>
<comment type="subcellular location">
    <subcellularLocation>
        <location evidence="1">Cell inner membrane</location>
        <topology evidence="1">Single-pass membrane protein</topology>
    </subcellularLocation>
</comment>
<proteinExistence type="inferred from homology"/>
<evidence type="ECO:0000256" key="10">
    <source>
        <dbReference type="SAM" id="Phobius"/>
    </source>
</evidence>
<dbReference type="PANTHER" id="PTHR39583">
    <property type="entry name" value="TYPE II SECRETION SYSTEM PROTEIN J-RELATED"/>
    <property type="match status" value="1"/>
</dbReference>
<dbReference type="NCBIfam" id="TIGR01711">
    <property type="entry name" value="gspJ"/>
    <property type="match status" value="1"/>
</dbReference>
<dbReference type="STRING" id="247633.GP2143_05490"/>
<sequence length="217" mass="24559">MNRSKSAAGLTLLEVLIALSIFSLIGVASYRVLNTSIASQRIGAVLSAELSAVQKTILIVDRDLQQIIRRPIRSNENVSKDYLVVNRENYPLEFTRGGRRNPLELSRSSMIRIAYDVGLHPQVTNKESEFYQSETVFLRRHIWSALDRTEDEQPLIQPLLADVRDLAVAVITESGKQINWPPEKVEKGASQENPLAIEMSWVYGDRELPISRVYQVL</sequence>
<keyword evidence="6" id="KW-0997">Cell inner membrane</keyword>
<feature type="transmembrane region" description="Helical" evidence="10">
    <location>
        <begin position="12"/>
        <end position="33"/>
    </location>
</feature>
<dbReference type="PANTHER" id="PTHR39583:SF2">
    <property type="entry name" value="TYPE II SECRETION SYSTEM PROTEIN J"/>
    <property type="match status" value="1"/>
</dbReference>
<comment type="similarity">
    <text evidence="2">Belongs to the GSP J family.</text>
</comment>
<dbReference type="InterPro" id="IPR010055">
    <property type="entry name" value="T2SS_protein-GspJ"/>
</dbReference>
<dbReference type="PROSITE" id="PS00409">
    <property type="entry name" value="PROKAR_NTER_METHYL"/>
    <property type="match status" value="1"/>
</dbReference>
<evidence type="ECO:0000256" key="6">
    <source>
        <dbReference type="ARBA" id="ARBA00022519"/>
    </source>
</evidence>
<evidence type="ECO:0000256" key="2">
    <source>
        <dbReference type="ARBA" id="ARBA00011084"/>
    </source>
</evidence>
<keyword evidence="4" id="KW-1003">Cell membrane</keyword>
<organism evidence="11 12">
    <name type="scientific">marine gamma proteobacterium HTCC2143</name>
    <dbReference type="NCBI Taxonomy" id="247633"/>
    <lineage>
        <taxon>Bacteria</taxon>
        <taxon>Pseudomonadati</taxon>
        <taxon>Pseudomonadota</taxon>
        <taxon>Gammaproteobacteria</taxon>
        <taxon>Cellvibrionales</taxon>
        <taxon>Spongiibacteraceae</taxon>
        <taxon>BD1-7 clade</taxon>
    </lineage>
</organism>
<keyword evidence="9 10" id="KW-0472">Membrane</keyword>
<evidence type="ECO:0000256" key="7">
    <source>
        <dbReference type="ARBA" id="ARBA00022692"/>
    </source>
</evidence>
<dbReference type="GO" id="GO:0015628">
    <property type="term" value="P:protein secretion by the type II secretion system"/>
    <property type="evidence" value="ECO:0007669"/>
    <property type="project" value="InterPro"/>
</dbReference>
<dbReference type="Gene3D" id="3.10.610.10">
    <property type="entry name" value="GSPII I/J protein-like"/>
    <property type="match status" value="1"/>
</dbReference>
<dbReference type="NCBIfam" id="TIGR02532">
    <property type="entry name" value="IV_pilin_GFxxxE"/>
    <property type="match status" value="1"/>
</dbReference>
<dbReference type="GO" id="GO:0015627">
    <property type="term" value="C:type II protein secretion system complex"/>
    <property type="evidence" value="ECO:0007669"/>
    <property type="project" value="InterPro"/>
</dbReference>
<dbReference type="EMBL" id="AAVT01000002">
    <property type="protein sequence ID" value="EAW31878.1"/>
    <property type="molecule type" value="Genomic_DNA"/>
</dbReference>
<gene>
    <name evidence="11" type="ORF">GP2143_05490</name>
</gene>
<evidence type="ECO:0000256" key="3">
    <source>
        <dbReference type="ARBA" id="ARBA00021539"/>
    </source>
</evidence>